<dbReference type="InterPro" id="IPR011856">
    <property type="entry name" value="tRNA_endonuc-like_dom_sf"/>
</dbReference>
<dbReference type="Gene3D" id="3.40.50.300">
    <property type="entry name" value="P-loop containing nucleotide triphosphate hydrolases"/>
    <property type="match status" value="1"/>
</dbReference>
<dbReference type="InterPro" id="IPR027417">
    <property type="entry name" value="P-loop_NTPase"/>
</dbReference>
<reference evidence="4 6" key="2">
    <citation type="submission" date="2018-06" db="EMBL/GenBank/DDBJ databases">
        <authorList>
            <consortium name="Pathogen Informatics"/>
            <person name="Doyle S."/>
        </authorList>
    </citation>
    <scope>NUCLEOTIDE SEQUENCE [LARGE SCALE GENOMIC DNA]</scope>
    <source>
        <strain evidence="4 6">NCTC11212</strain>
    </source>
</reference>
<organism evidence="4 6">
    <name type="scientific">Chryseobacterium balustinum</name>
    <dbReference type="NCBI Taxonomy" id="246"/>
    <lineage>
        <taxon>Bacteria</taxon>
        <taxon>Pseudomonadati</taxon>
        <taxon>Bacteroidota</taxon>
        <taxon>Flavobacteriia</taxon>
        <taxon>Flavobacteriales</taxon>
        <taxon>Weeksellaceae</taxon>
        <taxon>Chryseobacterium group</taxon>
        <taxon>Chryseobacterium</taxon>
    </lineage>
</organism>
<gene>
    <name evidence="4" type="ORF">NCTC11212_02670</name>
    <name evidence="3" type="ORF">SAMN05421800_10579</name>
</gene>
<dbReference type="Proteomes" id="UP000251937">
    <property type="component" value="Unassembled WGS sequence"/>
</dbReference>
<dbReference type="AlphaFoldDB" id="A0AAX2INJ0"/>
<evidence type="ECO:0000259" key="1">
    <source>
        <dbReference type="Pfam" id="PF04471"/>
    </source>
</evidence>
<dbReference type="KEGG" id="cbp:EB354_13285"/>
<evidence type="ECO:0000313" key="6">
    <source>
        <dbReference type="Proteomes" id="UP000251937"/>
    </source>
</evidence>
<feature type="domain" description="Restriction endonuclease type IV Mrr" evidence="1">
    <location>
        <begin position="7"/>
        <end position="105"/>
    </location>
</feature>
<keyword evidence="3" id="KW-0255">Endonuclease</keyword>
<evidence type="ECO:0000313" key="3">
    <source>
        <dbReference type="EMBL" id="SKB65243.1"/>
    </source>
</evidence>
<proteinExistence type="predicted"/>
<comment type="caution">
    <text evidence="4">The sequence shown here is derived from an EMBL/GenBank/DDBJ whole genome shotgun (WGS) entry which is preliminary data.</text>
</comment>
<dbReference type="EMBL" id="FUZE01000005">
    <property type="protein sequence ID" value="SKB65243.1"/>
    <property type="molecule type" value="Genomic_DNA"/>
</dbReference>
<evidence type="ECO:0000313" key="4">
    <source>
        <dbReference type="EMBL" id="SQA90772.1"/>
    </source>
</evidence>
<feature type="domain" description="Novel STAND NTPase 3" evidence="2">
    <location>
        <begin position="176"/>
        <end position="335"/>
    </location>
</feature>
<reference evidence="3 5" key="1">
    <citation type="submission" date="2017-02" db="EMBL/GenBank/DDBJ databases">
        <authorList>
            <person name="Varghese N."/>
            <person name="Submissions S."/>
        </authorList>
    </citation>
    <scope>NUCLEOTIDE SEQUENCE [LARGE SCALE GENOMIC DNA]</scope>
    <source>
        <strain evidence="3 5">DSM 16775</strain>
    </source>
</reference>
<sequence>MEYDFSKLNDREFEILAASVIEKELNDRVEIFKSGRDGGVDGRFWIGEKKEGIIQCKHYFETPYPQLISKLKTEELDKVKKLNPSRYIFVTSKKLSRINKQEIKKLFQPYILTEVDVWGVEDLNSFLSKKKNQDIVERNYKLWITSTSVLEILYNNAIKGRSQVTIREIEEKAYRYVVTENHHKGLRILEENNVIILTGEPGIGKTTLADNLAIHYIAKGYEFCDVEENISEAESLFRENEQKKILFYCDDFLGSNMYDAINNKKDSHIVKFISRIKKDKSKKFILTSRTNILNKAYSLSHIFQNLKIRDNEFLLTIKNLTNLDKAKILYNHIYHSNLPEQFIDIIYEDKRYKEIIKHQNFNPRIIEFITDSSVIGNLKSENYWTYIIKSLDQPEVIWADYFQNQTDDCVRALTYLTVFNNGKITEDNLRNSYTIFLKIHTVNMGDSSDKSFEGVRKLATKSLLNRNQIEENKYEYILFNPSIADFVLNSYSNEIDLICNILKALDNILSIDYLHALLMSNKINKSYGNRIFENLFDYFFEYKMDEKNWDFLISLCYLYSYNEKINKKVELFLNKLVNTNNPSGNRLWELLIILTDFEPKIEYKNFEFLYSFIDDVSDEDTLKKLLDFVDDCKIEDEHILMQVDILTEKYLRSFVDNNDLDIDYNKHINQSFDHYQGHPEIDVDIHGIEDEIRENLDSILDGFNENVLDRISFDTSRIIASIDIDSKVTRYLESYYESEYDRDSHVSYFSGGSGEDDIDAIFER</sequence>
<dbReference type="Proteomes" id="UP000190669">
    <property type="component" value="Unassembled WGS sequence"/>
</dbReference>
<protein>
    <submittedName>
        <fullName evidence="3">Restriction endonuclease</fullName>
    </submittedName>
</protein>
<keyword evidence="3" id="KW-0540">Nuclease</keyword>
<dbReference type="InterPro" id="IPR007560">
    <property type="entry name" value="Restrct_endonuc_IV_Mrr"/>
</dbReference>
<keyword evidence="3" id="KW-0378">Hydrolase</keyword>
<evidence type="ECO:0000259" key="2">
    <source>
        <dbReference type="Pfam" id="PF20720"/>
    </source>
</evidence>
<dbReference type="Gene3D" id="3.40.1350.10">
    <property type="match status" value="1"/>
</dbReference>
<dbReference type="GO" id="GO:0004519">
    <property type="term" value="F:endonuclease activity"/>
    <property type="evidence" value="ECO:0007669"/>
    <property type="project" value="UniProtKB-KW"/>
</dbReference>
<dbReference type="GO" id="GO:0003677">
    <property type="term" value="F:DNA binding"/>
    <property type="evidence" value="ECO:0007669"/>
    <property type="project" value="InterPro"/>
</dbReference>
<dbReference type="InterPro" id="IPR049050">
    <property type="entry name" value="nSTAND3"/>
</dbReference>
<evidence type="ECO:0000313" key="5">
    <source>
        <dbReference type="Proteomes" id="UP000190669"/>
    </source>
</evidence>
<dbReference type="SUPFAM" id="SSF52540">
    <property type="entry name" value="P-loop containing nucleoside triphosphate hydrolases"/>
    <property type="match status" value="2"/>
</dbReference>
<dbReference type="EMBL" id="UAVR01000013">
    <property type="protein sequence ID" value="SQA90772.1"/>
    <property type="molecule type" value="Genomic_DNA"/>
</dbReference>
<dbReference type="Pfam" id="PF04471">
    <property type="entry name" value="Mrr_cat"/>
    <property type="match status" value="1"/>
</dbReference>
<accession>A0AAX2INJ0</accession>
<dbReference type="RefSeq" id="WP_079464833.1">
    <property type="nucleotide sequence ID" value="NZ_CP033934.1"/>
</dbReference>
<keyword evidence="5" id="KW-1185">Reference proteome</keyword>
<name>A0AAX2INJ0_9FLAO</name>
<dbReference type="CDD" id="cd01983">
    <property type="entry name" value="SIMIBI"/>
    <property type="match status" value="1"/>
</dbReference>
<dbReference type="GO" id="GO:0009307">
    <property type="term" value="P:DNA restriction-modification system"/>
    <property type="evidence" value="ECO:0007669"/>
    <property type="project" value="InterPro"/>
</dbReference>
<dbReference type="Pfam" id="PF20720">
    <property type="entry name" value="nSTAND3"/>
    <property type="match status" value="1"/>
</dbReference>